<dbReference type="RefSeq" id="WP_062927411.1">
    <property type="nucleotide sequence ID" value="NZ_CP015098.1"/>
</dbReference>
<dbReference type="STRING" id="1783515.A4E84_17070"/>
<keyword evidence="2" id="KW-1185">Reference proteome</keyword>
<gene>
    <name evidence="1" type="ORF">A4E84_17070</name>
</gene>
<dbReference type="KEGG" id="stsi:A4E84_17070"/>
<reference evidence="2" key="1">
    <citation type="submission" date="2016-04" db="EMBL/GenBank/DDBJ databases">
        <authorList>
            <person name="Zhang B."/>
        </authorList>
    </citation>
    <scope>NUCLEOTIDE SEQUENCE [LARGE SCALE GENOMIC DNA]</scope>
    <source>
        <strain evidence="2">S10</strain>
    </source>
</reference>
<evidence type="ECO:0000313" key="1">
    <source>
        <dbReference type="EMBL" id="AMW11065.1"/>
    </source>
</evidence>
<dbReference type="Proteomes" id="UP000076096">
    <property type="component" value="Chromosome"/>
</dbReference>
<dbReference type="EMBL" id="CP015098">
    <property type="protein sequence ID" value="AMW11065.1"/>
    <property type="molecule type" value="Genomic_DNA"/>
</dbReference>
<proteinExistence type="predicted"/>
<protein>
    <submittedName>
        <fullName evidence="1">Uncharacterized protein</fullName>
    </submittedName>
</protein>
<name>A0A143C212_9ACTN</name>
<dbReference type="AlphaFoldDB" id="A0A143C212"/>
<organism evidence="1 2">
    <name type="scientific">Streptomyces qaidamensis</name>
    <dbReference type="NCBI Taxonomy" id="1783515"/>
    <lineage>
        <taxon>Bacteria</taxon>
        <taxon>Bacillati</taxon>
        <taxon>Actinomycetota</taxon>
        <taxon>Actinomycetes</taxon>
        <taxon>Kitasatosporales</taxon>
        <taxon>Streptomycetaceae</taxon>
        <taxon>Streptomyces</taxon>
        <taxon>Streptomyces aurantiacus group</taxon>
    </lineage>
</organism>
<accession>A0A143C212</accession>
<evidence type="ECO:0000313" key="2">
    <source>
        <dbReference type="Proteomes" id="UP000076096"/>
    </source>
</evidence>
<sequence>MTDPRTILTQARQGPVPANWRVFTKKRGKVSGFLRGTSEDPNPLLVITPEGAIEYKDERKPLTIVNFYELADITLKATASTSSSSSFATLSVWVDLSYSDGTKAKWRSTSFADNQQAIQAFIEAYGAHKALQGRY</sequence>